<sequence length="173" mass="18969">MEDINTLSSTTATIEKKVIRPRLVIQSLAFTGILYFCVGVTPPNPTGAIYQSVETRTRLSPTVENSVLQHAAQQSGLPTSALRIIHAQPQTWADNCLGLREAEVFCTQIPVPGWQVAVASEKQRWIYRTDASGSVIKVELHTSVPRQEKEVASATGDLRSQIPLLSQSFIAQI</sequence>
<dbReference type="AlphaFoldDB" id="A0A6J4HZM9"/>
<proteinExistence type="predicted"/>
<organism evidence="1">
    <name type="scientific">uncultured Coleofasciculus sp</name>
    <dbReference type="NCBI Taxonomy" id="1267456"/>
    <lineage>
        <taxon>Bacteria</taxon>
        <taxon>Bacillati</taxon>
        <taxon>Cyanobacteriota</taxon>
        <taxon>Cyanophyceae</taxon>
        <taxon>Coleofasciculales</taxon>
        <taxon>Coleofasciculaceae</taxon>
        <taxon>Coleofasciculus</taxon>
        <taxon>environmental samples</taxon>
    </lineage>
</organism>
<accession>A0A6J4HZM9</accession>
<name>A0A6J4HZM9_9CYAN</name>
<dbReference type="EMBL" id="CADCTM010000173">
    <property type="protein sequence ID" value="CAA9235721.1"/>
    <property type="molecule type" value="Genomic_DNA"/>
</dbReference>
<gene>
    <name evidence="1" type="ORF">AVDCRST_MAG92-1250</name>
</gene>
<evidence type="ECO:0000313" key="1">
    <source>
        <dbReference type="EMBL" id="CAA9235721.1"/>
    </source>
</evidence>
<reference evidence="1" key="1">
    <citation type="submission" date="2020-02" db="EMBL/GenBank/DDBJ databases">
        <authorList>
            <person name="Meier V. D."/>
        </authorList>
    </citation>
    <scope>NUCLEOTIDE SEQUENCE</scope>
    <source>
        <strain evidence="1">AVDCRST_MAG92</strain>
    </source>
</reference>
<protein>
    <submittedName>
        <fullName evidence="1">Uncharacterized protein</fullName>
    </submittedName>
</protein>